<dbReference type="InterPro" id="IPR029044">
    <property type="entry name" value="Nucleotide-diphossugar_trans"/>
</dbReference>
<dbReference type="InterPro" id="IPR001173">
    <property type="entry name" value="Glyco_trans_2-like"/>
</dbReference>
<dbReference type="CDD" id="cd04186">
    <property type="entry name" value="GT_2_like_c"/>
    <property type="match status" value="1"/>
</dbReference>
<dbReference type="Pfam" id="PF00535">
    <property type="entry name" value="Glycos_transf_2"/>
    <property type="match status" value="1"/>
</dbReference>
<dbReference type="PANTHER" id="PTHR43179">
    <property type="entry name" value="RHAMNOSYLTRANSFERASE WBBL"/>
    <property type="match status" value="1"/>
</dbReference>
<proteinExistence type="predicted"/>
<dbReference type="Proteomes" id="UP000230859">
    <property type="component" value="Unassembled WGS sequence"/>
</dbReference>
<gene>
    <name evidence="2" type="ORF">COV74_09205</name>
</gene>
<evidence type="ECO:0000259" key="1">
    <source>
        <dbReference type="Pfam" id="PF00535"/>
    </source>
</evidence>
<evidence type="ECO:0000313" key="3">
    <source>
        <dbReference type="Proteomes" id="UP000230859"/>
    </source>
</evidence>
<sequence>MFEIDFIIVTRNQLEYTKRCLDSILKNIFQNSKLIIVDNNSDIMTLDYLRKLSRQLHAAKKIEIIENDRNLGYAHALNQGLASSHSAYVFLCNNDIEFYPNAVTEMISVASAQEMIGLVNPNSNEFGLKKYDGEQLKRWQGTWIERCHTSGFCVLVKRKVLDQIKGIDLDFSPAYYEDMDFAERAKQHGFLCVVARGAYVHHFGTKTFLPKEKQAAWDKNKALFIKKWGGTKWFAFLGSDALVNDEVLRKSVIQHLLQVARSHIAIIHIFIPPAALESFQNIHDSFRVQVVPAWAAEWFLLFKTWRGRKKKPISHILTDTPQMQLKLRRMKKLVQTPVEILEEFVSASSYKAKSV</sequence>
<dbReference type="EMBL" id="PCVY01000068">
    <property type="protein sequence ID" value="PIQ85366.1"/>
    <property type="molecule type" value="Genomic_DNA"/>
</dbReference>
<reference evidence="2 3" key="1">
    <citation type="submission" date="2017-09" db="EMBL/GenBank/DDBJ databases">
        <title>Depth-based differentiation of microbial function through sediment-hosted aquifers and enrichment of novel symbionts in the deep terrestrial subsurface.</title>
        <authorList>
            <person name="Probst A.J."/>
            <person name="Ladd B."/>
            <person name="Jarett J.K."/>
            <person name="Geller-Mcgrath D.E."/>
            <person name="Sieber C.M."/>
            <person name="Emerson J.B."/>
            <person name="Anantharaman K."/>
            <person name="Thomas B.C."/>
            <person name="Malmstrom R."/>
            <person name="Stieglmeier M."/>
            <person name="Klingl A."/>
            <person name="Woyke T."/>
            <person name="Ryan C.M."/>
            <person name="Banfield J.F."/>
        </authorList>
    </citation>
    <scope>NUCLEOTIDE SEQUENCE [LARGE SCALE GENOMIC DNA]</scope>
    <source>
        <strain evidence="2">CG11_big_fil_rev_8_21_14_0_20_45_26</strain>
    </source>
</reference>
<dbReference type="SUPFAM" id="SSF53448">
    <property type="entry name" value="Nucleotide-diphospho-sugar transferases"/>
    <property type="match status" value="1"/>
</dbReference>
<organism evidence="2 3">
    <name type="scientific">Candidatus Abzuiibacterium crystallinum</name>
    <dbReference type="NCBI Taxonomy" id="1974748"/>
    <lineage>
        <taxon>Bacteria</taxon>
        <taxon>Pseudomonadati</taxon>
        <taxon>Candidatus Omnitrophota</taxon>
        <taxon>Candidatus Abzuiibacterium</taxon>
    </lineage>
</organism>
<accession>A0A2H0LLX1</accession>
<dbReference type="AlphaFoldDB" id="A0A2H0LLX1"/>
<name>A0A2H0LLX1_9BACT</name>
<comment type="caution">
    <text evidence="2">The sequence shown here is derived from an EMBL/GenBank/DDBJ whole genome shotgun (WGS) entry which is preliminary data.</text>
</comment>
<dbReference type="Gene3D" id="3.90.550.10">
    <property type="entry name" value="Spore Coat Polysaccharide Biosynthesis Protein SpsA, Chain A"/>
    <property type="match status" value="1"/>
</dbReference>
<dbReference type="PANTHER" id="PTHR43179:SF7">
    <property type="entry name" value="RHAMNOSYLTRANSFERASE WBBL"/>
    <property type="match status" value="1"/>
</dbReference>
<evidence type="ECO:0000313" key="2">
    <source>
        <dbReference type="EMBL" id="PIQ85366.1"/>
    </source>
</evidence>
<protein>
    <recommendedName>
        <fullName evidence="1">Glycosyltransferase 2-like domain-containing protein</fullName>
    </recommendedName>
</protein>
<feature type="domain" description="Glycosyltransferase 2-like" evidence="1">
    <location>
        <begin position="6"/>
        <end position="163"/>
    </location>
</feature>